<dbReference type="AlphaFoldDB" id="A0A3P7LYX1"/>
<dbReference type="Proteomes" id="UP000270094">
    <property type="component" value="Unassembled WGS sequence"/>
</dbReference>
<evidence type="ECO:0000313" key="18">
    <source>
        <dbReference type="EMBL" id="VDM84328.1"/>
    </source>
</evidence>
<dbReference type="Pfam" id="PF02516">
    <property type="entry name" value="STT3"/>
    <property type="match status" value="1"/>
</dbReference>
<evidence type="ECO:0000259" key="17">
    <source>
        <dbReference type="Pfam" id="PF02516"/>
    </source>
</evidence>
<evidence type="ECO:0000256" key="8">
    <source>
        <dbReference type="ARBA" id="ARBA00022679"/>
    </source>
</evidence>
<dbReference type="InterPro" id="IPR048307">
    <property type="entry name" value="STT3_N"/>
</dbReference>
<dbReference type="PANTHER" id="PTHR13872:SF1">
    <property type="entry name" value="DOLICHYL-DIPHOSPHOOLIGOSACCHARIDE--PROTEIN GLYCOSYLTRANSFERASE SUBUNIT STT3B"/>
    <property type="match status" value="1"/>
</dbReference>
<feature type="transmembrane region" description="Helical" evidence="16">
    <location>
        <begin position="163"/>
        <end position="185"/>
    </location>
</feature>
<organism evidence="18 19">
    <name type="scientific">Strongylus vulgaris</name>
    <name type="common">Blood worm</name>
    <dbReference type="NCBI Taxonomy" id="40348"/>
    <lineage>
        <taxon>Eukaryota</taxon>
        <taxon>Metazoa</taxon>
        <taxon>Ecdysozoa</taxon>
        <taxon>Nematoda</taxon>
        <taxon>Chromadorea</taxon>
        <taxon>Rhabditida</taxon>
        <taxon>Rhabditina</taxon>
        <taxon>Rhabditomorpha</taxon>
        <taxon>Strongyloidea</taxon>
        <taxon>Strongylidae</taxon>
        <taxon>Strongylus</taxon>
    </lineage>
</organism>
<dbReference type="GO" id="GO:0018279">
    <property type="term" value="P:protein N-linked glycosylation via asparagine"/>
    <property type="evidence" value="ECO:0007669"/>
    <property type="project" value="TreeGrafter"/>
</dbReference>
<feature type="domain" description="Oligosaccharyl transferase STT3 N-terminal" evidence="17">
    <location>
        <begin position="32"/>
        <end position="223"/>
    </location>
</feature>
<comment type="subcellular location">
    <subcellularLocation>
        <location evidence="3">Endomembrane system</location>
        <topology evidence="3">Multi-pass membrane protein</topology>
    </subcellularLocation>
</comment>
<evidence type="ECO:0000256" key="10">
    <source>
        <dbReference type="ARBA" id="ARBA00022723"/>
    </source>
</evidence>
<dbReference type="OrthoDB" id="10261066at2759"/>
<feature type="transmembrane region" description="Helical" evidence="16">
    <location>
        <begin position="192"/>
        <end position="210"/>
    </location>
</feature>
<evidence type="ECO:0000256" key="6">
    <source>
        <dbReference type="ARBA" id="ARBA00012605"/>
    </source>
</evidence>
<evidence type="ECO:0000256" key="11">
    <source>
        <dbReference type="ARBA" id="ARBA00022842"/>
    </source>
</evidence>
<evidence type="ECO:0000256" key="4">
    <source>
        <dbReference type="ARBA" id="ARBA00004922"/>
    </source>
</evidence>
<protein>
    <recommendedName>
        <fullName evidence="6">dolichyl-diphosphooligosaccharide--protein glycotransferase</fullName>
        <ecNumber evidence="6">2.4.99.18</ecNumber>
    </recommendedName>
</protein>
<evidence type="ECO:0000256" key="12">
    <source>
        <dbReference type="ARBA" id="ARBA00022989"/>
    </source>
</evidence>
<proteinExistence type="inferred from homology"/>
<feature type="transmembrane region" description="Helical" evidence="16">
    <location>
        <begin position="104"/>
        <end position="128"/>
    </location>
</feature>
<comment type="pathway">
    <text evidence="4">Protein modification; protein glycosylation.</text>
</comment>
<reference evidence="18 19" key="1">
    <citation type="submission" date="2018-11" db="EMBL/GenBank/DDBJ databases">
        <authorList>
            <consortium name="Pathogen Informatics"/>
        </authorList>
    </citation>
    <scope>NUCLEOTIDE SEQUENCE [LARGE SCALE GENOMIC DNA]</scope>
</reference>
<evidence type="ECO:0000256" key="3">
    <source>
        <dbReference type="ARBA" id="ARBA00004127"/>
    </source>
</evidence>
<comment type="cofactor">
    <cofactor evidence="1">
        <name>Mn(2+)</name>
        <dbReference type="ChEBI" id="CHEBI:29035"/>
    </cofactor>
</comment>
<keyword evidence="9 16" id="KW-0812">Transmembrane</keyword>
<dbReference type="EC" id="2.4.99.18" evidence="6"/>
<name>A0A3P7LYX1_STRVU</name>
<feature type="transmembrane region" description="Helical" evidence="16">
    <location>
        <begin position="42"/>
        <end position="62"/>
    </location>
</feature>
<keyword evidence="7" id="KW-0328">Glycosyltransferase</keyword>
<dbReference type="InterPro" id="IPR003674">
    <property type="entry name" value="Oligo_trans_STT3"/>
</dbReference>
<keyword evidence="19" id="KW-1185">Reference proteome</keyword>
<dbReference type="PANTHER" id="PTHR13872">
    <property type="entry name" value="DOLICHYL-DIPHOSPHOOLIGOSACCHARIDE--PROTEIN GLYCOSYLTRANSFERASE SUBUNIT"/>
    <property type="match status" value="1"/>
</dbReference>
<dbReference type="GO" id="GO:0016020">
    <property type="term" value="C:membrane"/>
    <property type="evidence" value="ECO:0007669"/>
    <property type="project" value="InterPro"/>
</dbReference>
<evidence type="ECO:0000256" key="1">
    <source>
        <dbReference type="ARBA" id="ARBA00001936"/>
    </source>
</evidence>
<keyword evidence="14" id="KW-0464">Manganese</keyword>
<evidence type="ECO:0000256" key="2">
    <source>
        <dbReference type="ARBA" id="ARBA00001946"/>
    </source>
</evidence>
<evidence type="ECO:0000256" key="13">
    <source>
        <dbReference type="ARBA" id="ARBA00023136"/>
    </source>
</evidence>
<dbReference type="GO" id="GO:0043687">
    <property type="term" value="P:post-translational protein modification"/>
    <property type="evidence" value="ECO:0007669"/>
    <property type="project" value="TreeGrafter"/>
</dbReference>
<keyword evidence="8" id="KW-0808">Transferase</keyword>
<keyword evidence="11" id="KW-0460">Magnesium</keyword>
<keyword evidence="12 16" id="KW-1133">Transmembrane helix</keyword>
<keyword evidence="13 16" id="KW-0472">Membrane</keyword>
<evidence type="ECO:0000313" key="19">
    <source>
        <dbReference type="Proteomes" id="UP000270094"/>
    </source>
</evidence>
<evidence type="ECO:0000256" key="15">
    <source>
        <dbReference type="ARBA" id="ARBA00048829"/>
    </source>
</evidence>
<evidence type="ECO:0000256" key="14">
    <source>
        <dbReference type="ARBA" id="ARBA00023211"/>
    </source>
</evidence>
<dbReference type="EMBL" id="UYYB01129343">
    <property type="protein sequence ID" value="VDM84328.1"/>
    <property type="molecule type" value="Genomic_DNA"/>
</dbReference>
<gene>
    <name evidence="18" type="ORF">SVUK_LOCUS19326</name>
</gene>
<dbReference type="UniPathway" id="UPA00378"/>
<dbReference type="GO" id="GO:0046872">
    <property type="term" value="F:metal ion binding"/>
    <property type="evidence" value="ECO:0007669"/>
    <property type="project" value="UniProtKB-KW"/>
</dbReference>
<comment type="similarity">
    <text evidence="5">Belongs to the STT3 family.</text>
</comment>
<evidence type="ECO:0000256" key="16">
    <source>
        <dbReference type="SAM" id="Phobius"/>
    </source>
</evidence>
<feature type="transmembrane region" description="Helical" evidence="16">
    <location>
        <begin position="74"/>
        <end position="92"/>
    </location>
</feature>
<evidence type="ECO:0000256" key="9">
    <source>
        <dbReference type="ARBA" id="ARBA00022692"/>
    </source>
</evidence>
<keyword evidence="10" id="KW-0479">Metal-binding</keyword>
<evidence type="ECO:0000256" key="7">
    <source>
        <dbReference type="ARBA" id="ARBA00022676"/>
    </source>
</evidence>
<dbReference type="GO" id="GO:0004579">
    <property type="term" value="F:dolichyl-diphosphooligosaccharide-protein glycotransferase activity"/>
    <property type="evidence" value="ECO:0007669"/>
    <property type="project" value="UniProtKB-EC"/>
</dbReference>
<comment type="cofactor">
    <cofactor evidence="2">
        <name>Mg(2+)</name>
        <dbReference type="ChEBI" id="CHEBI:18420"/>
    </cofactor>
</comment>
<sequence>MFAACFIAISPGYTSRSVAGSYDNEGIAIFALQVCRRYSSRLFVAYTTFYCLATILSMQIPFVGFQPVRTSEHMPAFGVFGLLQIVAAMQYARPRISRQQFMTLFVGGLTAVGILAVIVYFALVWGGYVAPFSGRFYSLWDTGYAKIHIPIIASVSEHQPTTWVSFFFDLHITAAVFPVGLWYCVKNVNDERVFIILYAVSAVYFAGVMVRLMLTLTPAVCVLSGIAFSFTFEKCVYPHCSIQRN</sequence>
<evidence type="ECO:0000256" key="5">
    <source>
        <dbReference type="ARBA" id="ARBA00010810"/>
    </source>
</evidence>
<comment type="catalytic activity">
    <reaction evidence="15">
        <text>a di-trans,poly-cis-dolichyl diphosphooligosaccharide + L-asparaginyl-[protein] = N(4)-(oligosaccharide-(1-&gt;4)-N-acetyl-beta-D-glucosaminyl-(1-&gt;4)-N-acetyl-beta-D-glucosaminyl)-L-asparaginyl-[protein] + a di-trans,poly-cis-dolichyl diphosphate + H(+)</text>
        <dbReference type="Rhea" id="RHEA:22980"/>
        <dbReference type="Rhea" id="RHEA-COMP:12804"/>
        <dbReference type="Rhea" id="RHEA-COMP:12805"/>
        <dbReference type="Rhea" id="RHEA-COMP:19506"/>
        <dbReference type="Rhea" id="RHEA-COMP:19509"/>
        <dbReference type="ChEBI" id="CHEBI:15378"/>
        <dbReference type="ChEBI" id="CHEBI:50347"/>
        <dbReference type="ChEBI" id="CHEBI:57497"/>
        <dbReference type="ChEBI" id="CHEBI:57570"/>
        <dbReference type="ChEBI" id="CHEBI:132529"/>
        <dbReference type="EC" id="2.4.99.18"/>
    </reaction>
</comment>
<accession>A0A3P7LYX1</accession>
<dbReference type="GO" id="GO:0012505">
    <property type="term" value="C:endomembrane system"/>
    <property type="evidence" value="ECO:0007669"/>
    <property type="project" value="UniProtKB-SubCell"/>
</dbReference>